<dbReference type="PANTHER" id="PTHR38030:SF2">
    <property type="entry name" value="PROTOPORPHYRINOGEN IX DEHYDROGENASE [QUINONE]"/>
    <property type="match status" value="1"/>
</dbReference>
<proteinExistence type="predicted"/>
<evidence type="ECO:0000256" key="1">
    <source>
        <dbReference type="SAM" id="Phobius"/>
    </source>
</evidence>
<dbReference type="InterPro" id="IPR029039">
    <property type="entry name" value="Flavoprotein-like_sf"/>
</dbReference>
<dbReference type="EMBL" id="QGQD01000036">
    <property type="protein sequence ID" value="TLD01556.1"/>
    <property type="molecule type" value="Genomic_DNA"/>
</dbReference>
<feature type="transmembrane region" description="Helical" evidence="1">
    <location>
        <begin position="47"/>
        <end position="65"/>
    </location>
</feature>
<organism evidence="3 4">
    <name type="scientific">Robinsoniella peoriensis</name>
    <dbReference type="NCBI Taxonomy" id="180332"/>
    <lineage>
        <taxon>Bacteria</taxon>
        <taxon>Bacillati</taxon>
        <taxon>Bacillota</taxon>
        <taxon>Clostridia</taxon>
        <taxon>Lachnospirales</taxon>
        <taxon>Lachnospiraceae</taxon>
        <taxon>Robinsoniella</taxon>
    </lineage>
</organism>
<evidence type="ECO:0000313" key="4">
    <source>
        <dbReference type="Proteomes" id="UP000306509"/>
    </source>
</evidence>
<dbReference type="Pfam" id="PF12724">
    <property type="entry name" value="Flavodoxin_5"/>
    <property type="match status" value="1"/>
</dbReference>
<dbReference type="InterPro" id="IPR026816">
    <property type="entry name" value="Flavodoxin_dom"/>
</dbReference>
<dbReference type="GO" id="GO:0006783">
    <property type="term" value="P:heme biosynthetic process"/>
    <property type="evidence" value="ECO:0007669"/>
    <property type="project" value="TreeGrafter"/>
</dbReference>
<dbReference type="RefSeq" id="WP_044293665.1">
    <property type="nucleotide sequence ID" value="NZ_CAUSDN010000005.1"/>
</dbReference>
<dbReference type="Gene3D" id="3.40.50.360">
    <property type="match status" value="1"/>
</dbReference>
<dbReference type="SUPFAM" id="SSF52218">
    <property type="entry name" value="Flavoproteins"/>
    <property type="match status" value="1"/>
</dbReference>
<keyword evidence="1" id="KW-0812">Transmembrane</keyword>
<name>A0A4U8QK82_9FIRM</name>
<dbReference type="GO" id="GO:0070819">
    <property type="term" value="F:menaquinone-dependent protoporphyrinogen oxidase activity"/>
    <property type="evidence" value="ECO:0007669"/>
    <property type="project" value="TreeGrafter"/>
</dbReference>
<sequence length="187" mass="21427">MNEVVVIYQSKYGAAKKYAEWIAEALGADLFERRKIAPEKMMEYDTVIYGGGIYAGGIAGISLIGKNYERIKGKNIILFTCGLANTKVEENVKHIREGMEKALPKELMKQAKLYHFRGYMDYSKLTSVHKLMMKMMNNMIVKKPENEKTSEDREFIATYGKAVDFTDQSSIGELVEQYKKYHKVNPN</sequence>
<dbReference type="AlphaFoldDB" id="A0A4U8QK82"/>
<dbReference type="Proteomes" id="UP000306509">
    <property type="component" value="Unassembled WGS sequence"/>
</dbReference>
<evidence type="ECO:0000259" key="2">
    <source>
        <dbReference type="Pfam" id="PF12724"/>
    </source>
</evidence>
<protein>
    <submittedName>
        <fullName evidence="3">Flavodoxin</fullName>
    </submittedName>
</protein>
<keyword evidence="1" id="KW-1133">Transmembrane helix</keyword>
<feature type="domain" description="Flavodoxin" evidence="2">
    <location>
        <begin position="5"/>
        <end position="143"/>
    </location>
</feature>
<gene>
    <name evidence="3" type="ORF">DSM106044_01535</name>
</gene>
<dbReference type="GO" id="GO:0010181">
    <property type="term" value="F:FMN binding"/>
    <property type="evidence" value="ECO:0007669"/>
    <property type="project" value="TreeGrafter"/>
</dbReference>
<keyword evidence="4" id="KW-1185">Reference proteome</keyword>
<dbReference type="STRING" id="180332.GCA_000797495_04750"/>
<dbReference type="PANTHER" id="PTHR38030">
    <property type="entry name" value="PROTOPORPHYRINOGEN IX DEHYDROGENASE [MENAQUINONE]"/>
    <property type="match status" value="1"/>
</dbReference>
<accession>A0A4U8QK82</accession>
<comment type="caution">
    <text evidence="3">The sequence shown here is derived from an EMBL/GenBank/DDBJ whole genome shotgun (WGS) entry which is preliminary data.</text>
</comment>
<evidence type="ECO:0000313" key="3">
    <source>
        <dbReference type="EMBL" id="TLD01556.1"/>
    </source>
</evidence>
<reference evidence="3 4" key="1">
    <citation type="journal article" date="2019" name="Anaerobe">
        <title>Detection of Robinsoniella peoriensis in multiple bone samples of a trauma patient.</title>
        <authorList>
            <person name="Schrottner P."/>
            <person name="Hartwich K."/>
            <person name="Bunk B."/>
            <person name="Schober I."/>
            <person name="Helbig S."/>
            <person name="Rudolph W.W."/>
            <person name="Gunzer F."/>
        </authorList>
    </citation>
    <scope>NUCLEOTIDE SEQUENCE [LARGE SCALE GENOMIC DNA]</scope>
    <source>
        <strain evidence="3 4">DSM 106044</strain>
    </source>
</reference>
<dbReference type="InterPro" id="IPR052200">
    <property type="entry name" value="Protoporphyrinogen_IX_DH"/>
</dbReference>
<keyword evidence="1" id="KW-0472">Membrane</keyword>